<feature type="compositionally biased region" description="Pro residues" evidence="1">
    <location>
        <begin position="464"/>
        <end position="498"/>
    </location>
</feature>
<comment type="caution">
    <text evidence="2">The sequence shown here is derived from an EMBL/GenBank/DDBJ whole genome shotgun (WGS) entry which is preliminary data.</text>
</comment>
<gene>
    <name evidence="2" type="ORF">BDK92_0992</name>
</gene>
<feature type="region of interest" description="Disordered" evidence="1">
    <location>
        <begin position="423"/>
        <end position="535"/>
    </location>
</feature>
<evidence type="ECO:0000313" key="3">
    <source>
        <dbReference type="Proteomes" id="UP000277671"/>
    </source>
</evidence>
<dbReference type="RefSeq" id="WP_147456913.1">
    <property type="nucleotide sequence ID" value="NZ_RBKT01000001.1"/>
</dbReference>
<reference evidence="2 3" key="1">
    <citation type="submission" date="2018-10" db="EMBL/GenBank/DDBJ databases">
        <title>Sequencing the genomes of 1000 actinobacteria strains.</title>
        <authorList>
            <person name="Klenk H.-P."/>
        </authorList>
    </citation>
    <scope>NUCLEOTIDE SEQUENCE [LARGE SCALE GENOMIC DNA]</scope>
    <source>
        <strain evidence="2 3">DSM 45175</strain>
    </source>
</reference>
<evidence type="ECO:0000313" key="2">
    <source>
        <dbReference type="EMBL" id="RKR86727.1"/>
    </source>
</evidence>
<dbReference type="Proteomes" id="UP000277671">
    <property type="component" value="Unassembled WGS sequence"/>
</dbReference>
<proteinExistence type="predicted"/>
<accession>A0A495JCT2</accession>
<feature type="region of interest" description="Disordered" evidence="1">
    <location>
        <begin position="635"/>
        <end position="704"/>
    </location>
</feature>
<feature type="compositionally biased region" description="Basic and acidic residues" evidence="1">
    <location>
        <begin position="664"/>
        <end position="684"/>
    </location>
</feature>
<dbReference type="AlphaFoldDB" id="A0A495JCT2"/>
<name>A0A495JCT2_9ACTN</name>
<dbReference type="OrthoDB" id="3320501at2"/>
<feature type="compositionally biased region" description="Pro residues" evidence="1">
    <location>
        <begin position="428"/>
        <end position="456"/>
    </location>
</feature>
<protein>
    <submittedName>
        <fullName evidence="2">Uncharacterized protein</fullName>
    </submittedName>
</protein>
<evidence type="ECO:0000256" key="1">
    <source>
        <dbReference type="SAM" id="MobiDB-lite"/>
    </source>
</evidence>
<organism evidence="2 3">
    <name type="scientific">Micromonospora pisi</name>
    <dbReference type="NCBI Taxonomy" id="589240"/>
    <lineage>
        <taxon>Bacteria</taxon>
        <taxon>Bacillati</taxon>
        <taxon>Actinomycetota</taxon>
        <taxon>Actinomycetes</taxon>
        <taxon>Micromonosporales</taxon>
        <taxon>Micromonosporaceae</taxon>
        <taxon>Micromonospora</taxon>
    </lineage>
</organism>
<sequence length="704" mass="75623">MRNRIDQPRVHGYDRVTLIVRGNALPPELAPTRLPRERDRHTVIVAADPPLDLPTLTALLGRHLPVRCASIRLVLSEAGRPGIGQVIADELRIEVLAPAGPVMLLPSGMLFVTTGQWWRFRPGEAGERQGARQPAPDWERLLPLSPRVLPPEVGMTAVPAGLWLHDTRPPVPSLTAAVLSVPVDPERLTVVIGRPAGAPLPPEPVYAMLEALPRALRRRMLLVRYGAEGGTADTVGEWLAARTGGTIEVVSEAGDTGGSRSAPVESDDRRRWRPFAQRLIYRAGAAPQVTQWRDPLPGVPSSAGAQQVEPDWAVEVIRSGLWLRSADDDSEQELVRRLPIDDRHPLLVVGATGVARPARAVTVLDAVVNRLPVDTASVLRVVVTRPPAEGDAGLWEPVVERHGPLLAVVGPGHLVELPGRVAVEPEPGAVPGPEAPSEPEPEPAPAPTPAPTPAQEPEPEPAPEPEPVSEPGPALEPDPAPGPVSVPQSPPQLRPAPTPEIRVEEAPMPGPAAEHWSSPEPERQDQVPTRPASRGHYTGVVFADWGFDPTPDWRAGQDVRVPEELTGTTAPWQPQRPGRSEPAGPVLLIWSVAGLRTGEAGPPVGDRVRFAPGSRLRVVEVEHLGRDEPVLVLLRDTGPERGEQSGETPATAGDPTYDPTGPGRDAELDRQARSALRRAVEAVRRTNATSAWPFSPGRGYRVSR</sequence>
<keyword evidence="3" id="KW-1185">Reference proteome</keyword>
<dbReference type="EMBL" id="RBKT01000001">
    <property type="protein sequence ID" value="RKR86727.1"/>
    <property type="molecule type" value="Genomic_DNA"/>
</dbReference>